<evidence type="ECO:0000313" key="3">
    <source>
        <dbReference type="Proteomes" id="UP000215459"/>
    </source>
</evidence>
<dbReference type="AlphaFoldDB" id="A0A235BAG5"/>
<dbReference type="EMBL" id="NOWF01000003">
    <property type="protein sequence ID" value="OYD08575.1"/>
    <property type="molecule type" value="Genomic_DNA"/>
</dbReference>
<keyword evidence="3" id="KW-1185">Reference proteome</keyword>
<dbReference type="RefSeq" id="WP_094263880.1">
    <property type="nucleotide sequence ID" value="NZ_NOWF01000003.1"/>
</dbReference>
<evidence type="ECO:0000313" key="2">
    <source>
        <dbReference type="EMBL" id="OYD08575.1"/>
    </source>
</evidence>
<protein>
    <submittedName>
        <fullName evidence="2">Uncharacterized protein</fullName>
    </submittedName>
</protein>
<reference evidence="2 3" key="1">
    <citation type="submission" date="2017-07" db="EMBL/GenBank/DDBJ databases">
        <title>The genome sequence of Paludifilum halophilum highlights mechanisms for microbial adaptation to high salt environemnts.</title>
        <authorList>
            <person name="Belbahri L."/>
        </authorList>
    </citation>
    <scope>NUCLEOTIDE SEQUENCE [LARGE SCALE GENOMIC DNA]</scope>
    <source>
        <strain evidence="2 3">DSM 102817</strain>
    </source>
</reference>
<gene>
    <name evidence="2" type="ORF">CHM34_07055</name>
</gene>
<keyword evidence="1" id="KW-1133">Transmembrane helix</keyword>
<feature type="transmembrane region" description="Helical" evidence="1">
    <location>
        <begin position="42"/>
        <end position="69"/>
    </location>
</feature>
<dbReference type="Proteomes" id="UP000215459">
    <property type="component" value="Unassembled WGS sequence"/>
</dbReference>
<keyword evidence="1" id="KW-0472">Membrane</keyword>
<organism evidence="2 3">
    <name type="scientific">Paludifilum halophilum</name>
    <dbReference type="NCBI Taxonomy" id="1642702"/>
    <lineage>
        <taxon>Bacteria</taxon>
        <taxon>Bacillati</taxon>
        <taxon>Bacillota</taxon>
        <taxon>Bacilli</taxon>
        <taxon>Bacillales</taxon>
        <taxon>Thermoactinomycetaceae</taxon>
        <taxon>Paludifilum</taxon>
    </lineage>
</organism>
<proteinExistence type="predicted"/>
<sequence length="70" mass="7494">MESIFIGIVLLGLSYALFKAVDASAEAFAHMQVYHGKYAMSYHFAGTVLTMLTVLSLFAGVFFIIAGIAG</sequence>
<accession>A0A235BAG5</accession>
<evidence type="ECO:0000256" key="1">
    <source>
        <dbReference type="SAM" id="Phobius"/>
    </source>
</evidence>
<comment type="caution">
    <text evidence="2">The sequence shown here is derived from an EMBL/GenBank/DDBJ whole genome shotgun (WGS) entry which is preliminary data.</text>
</comment>
<keyword evidence="1" id="KW-0812">Transmembrane</keyword>
<name>A0A235BAG5_9BACL</name>